<accession>A0ABV9U9Z5</accession>
<dbReference type="InterPro" id="IPR007278">
    <property type="entry name" value="DUF397"/>
</dbReference>
<evidence type="ECO:0000313" key="2">
    <source>
        <dbReference type="EMBL" id="MFC4912368.1"/>
    </source>
</evidence>
<dbReference type="EMBL" id="JBHSIT010000012">
    <property type="protein sequence ID" value="MFC4912368.1"/>
    <property type="molecule type" value="Genomic_DNA"/>
</dbReference>
<keyword evidence="3" id="KW-1185">Reference proteome</keyword>
<sequence length="78" mass="8341">MVGTGRVAAFDRPGLLRFAGRTHEVVWFKSSSSGDSECVEVASLDALRFVRDSTDVDGPVVPFTAGDWTALLDAVRGL</sequence>
<name>A0ABV9U9Z5_9ACTN</name>
<comment type="caution">
    <text evidence="2">The sequence shown here is derived from an EMBL/GenBank/DDBJ whole genome shotgun (WGS) entry which is preliminary data.</text>
</comment>
<proteinExistence type="predicted"/>
<feature type="domain" description="DUF397" evidence="1">
    <location>
        <begin position="26"/>
        <end position="76"/>
    </location>
</feature>
<evidence type="ECO:0000259" key="1">
    <source>
        <dbReference type="Pfam" id="PF04149"/>
    </source>
</evidence>
<dbReference type="Pfam" id="PF04149">
    <property type="entry name" value="DUF397"/>
    <property type="match status" value="1"/>
</dbReference>
<protein>
    <submittedName>
        <fullName evidence="2">DUF397 domain-containing protein</fullName>
    </submittedName>
</protein>
<organism evidence="2 3">
    <name type="scientific">Actinomadura gamaensis</name>
    <dbReference type="NCBI Taxonomy" id="1763541"/>
    <lineage>
        <taxon>Bacteria</taxon>
        <taxon>Bacillati</taxon>
        <taxon>Actinomycetota</taxon>
        <taxon>Actinomycetes</taxon>
        <taxon>Streptosporangiales</taxon>
        <taxon>Thermomonosporaceae</taxon>
        <taxon>Actinomadura</taxon>
    </lineage>
</organism>
<evidence type="ECO:0000313" key="3">
    <source>
        <dbReference type="Proteomes" id="UP001595872"/>
    </source>
</evidence>
<gene>
    <name evidence="2" type="ORF">ACFPCY_34060</name>
</gene>
<reference evidence="3" key="1">
    <citation type="journal article" date="2019" name="Int. J. Syst. Evol. Microbiol.">
        <title>The Global Catalogue of Microorganisms (GCM) 10K type strain sequencing project: providing services to taxonomists for standard genome sequencing and annotation.</title>
        <authorList>
            <consortium name="The Broad Institute Genomics Platform"/>
            <consortium name="The Broad Institute Genome Sequencing Center for Infectious Disease"/>
            <person name="Wu L."/>
            <person name="Ma J."/>
        </authorList>
    </citation>
    <scope>NUCLEOTIDE SEQUENCE [LARGE SCALE GENOMIC DNA]</scope>
    <source>
        <strain evidence="3">KLKA75</strain>
    </source>
</reference>
<dbReference type="RefSeq" id="WP_378262211.1">
    <property type="nucleotide sequence ID" value="NZ_JBHSIT010000012.1"/>
</dbReference>
<dbReference type="Proteomes" id="UP001595872">
    <property type="component" value="Unassembled WGS sequence"/>
</dbReference>